<dbReference type="GO" id="GO:0022857">
    <property type="term" value="F:transmembrane transporter activity"/>
    <property type="evidence" value="ECO:0007669"/>
    <property type="project" value="InterPro"/>
</dbReference>
<feature type="transmembrane region" description="Helical" evidence="6">
    <location>
        <begin position="141"/>
        <end position="164"/>
    </location>
</feature>
<keyword evidence="3 6" id="KW-0812">Transmembrane</keyword>
<dbReference type="Gene3D" id="1.20.1250.20">
    <property type="entry name" value="MFS general substrate transporter like domains"/>
    <property type="match status" value="1"/>
</dbReference>
<keyword evidence="4 6" id="KW-1133">Transmembrane helix</keyword>
<dbReference type="InterPro" id="IPR036259">
    <property type="entry name" value="MFS_trans_sf"/>
</dbReference>
<keyword evidence="5 6" id="KW-0472">Membrane</keyword>
<comment type="subcellular location">
    <subcellularLocation>
        <location evidence="1">Membrane</location>
        <topology evidence="1">Multi-pass membrane protein</topology>
    </subcellularLocation>
</comment>
<gene>
    <name evidence="7" type="ORF">RJ641_026874</name>
</gene>
<reference evidence="7 8" key="1">
    <citation type="submission" date="2023-12" db="EMBL/GenBank/DDBJ databases">
        <title>A high-quality genome assembly for Dillenia turbinata (Dilleniales).</title>
        <authorList>
            <person name="Chanderbali A."/>
        </authorList>
    </citation>
    <scope>NUCLEOTIDE SEQUENCE [LARGE SCALE GENOMIC DNA]</scope>
    <source>
        <strain evidence="7">LSX21</strain>
        <tissue evidence="7">Leaf</tissue>
    </source>
</reference>
<organism evidence="7 8">
    <name type="scientific">Dillenia turbinata</name>
    <dbReference type="NCBI Taxonomy" id="194707"/>
    <lineage>
        <taxon>Eukaryota</taxon>
        <taxon>Viridiplantae</taxon>
        <taxon>Streptophyta</taxon>
        <taxon>Embryophyta</taxon>
        <taxon>Tracheophyta</taxon>
        <taxon>Spermatophyta</taxon>
        <taxon>Magnoliopsida</taxon>
        <taxon>eudicotyledons</taxon>
        <taxon>Gunneridae</taxon>
        <taxon>Pentapetalae</taxon>
        <taxon>Dilleniales</taxon>
        <taxon>Dilleniaceae</taxon>
        <taxon>Dillenia</taxon>
    </lineage>
</organism>
<evidence type="ECO:0000256" key="5">
    <source>
        <dbReference type="ARBA" id="ARBA00023136"/>
    </source>
</evidence>
<feature type="transmembrane region" description="Helical" evidence="6">
    <location>
        <begin position="407"/>
        <end position="428"/>
    </location>
</feature>
<accession>A0AAN8W4N0</accession>
<dbReference type="PANTHER" id="PTHR11654">
    <property type="entry name" value="OLIGOPEPTIDE TRANSPORTER-RELATED"/>
    <property type="match status" value="1"/>
</dbReference>
<evidence type="ECO:0000256" key="6">
    <source>
        <dbReference type="SAM" id="Phobius"/>
    </source>
</evidence>
<evidence type="ECO:0000256" key="2">
    <source>
        <dbReference type="ARBA" id="ARBA00005982"/>
    </source>
</evidence>
<proteinExistence type="inferred from homology"/>
<dbReference type="SUPFAM" id="SSF103473">
    <property type="entry name" value="MFS general substrate transporter"/>
    <property type="match status" value="1"/>
</dbReference>
<dbReference type="GO" id="GO:0016020">
    <property type="term" value="C:membrane"/>
    <property type="evidence" value="ECO:0007669"/>
    <property type="project" value="UniProtKB-SubCell"/>
</dbReference>
<feature type="transmembrane region" description="Helical" evidence="6">
    <location>
        <begin position="35"/>
        <end position="54"/>
    </location>
</feature>
<feature type="transmembrane region" description="Helical" evidence="6">
    <location>
        <begin position="185"/>
        <end position="204"/>
    </location>
</feature>
<feature type="transmembrane region" description="Helical" evidence="6">
    <location>
        <begin position="536"/>
        <end position="554"/>
    </location>
</feature>
<evidence type="ECO:0000256" key="3">
    <source>
        <dbReference type="ARBA" id="ARBA00022692"/>
    </source>
</evidence>
<comment type="caution">
    <text evidence="7">The sequence shown here is derived from an EMBL/GenBank/DDBJ whole genome shotgun (WGS) entry which is preliminary data.</text>
</comment>
<dbReference type="Proteomes" id="UP001370490">
    <property type="component" value="Unassembled WGS sequence"/>
</dbReference>
<comment type="similarity">
    <text evidence="2">Belongs to the major facilitator superfamily. Proton-dependent oligopeptide transporter (POT/PTR) (TC 2.A.17) family.</text>
</comment>
<dbReference type="AlphaFoldDB" id="A0AAN8W4N0"/>
<dbReference type="Pfam" id="PF00854">
    <property type="entry name" value="PTR2"/>
    <property type="match status" value="1"/>
</dbReference>
<feature type="transmembrane region" description="Helical" evidence="6">
    <location>
        <begin position="66"/>
        <end position="85"/>
    </location>
</feature>
<sequence>MEIASDQKPTMKQLERVSIRRGGMRTMPFVIANETFEKVASVGLNANMILYLMYEYHLDSANGASILFLWGAISNFMPIIGAFLSDSNLGRFRVISMGTIVTLIGMVVLWLTSIVKQAQPPECNIFKEKCKPATEAQLGLLFSSFVLMSIGAGGIRPCSLAFGADQFDRPDNPKNARILQSFFNWYYASVGVSLIISVTLIVYIQDEFGWVVGFGVPVGLMFLSTVFFLLGAPLYVKVKANKSLFTGFAQVIAASFKNKHLALPPKNSDGWYHHTKGSKLVVPTERLRFLNKACIIKNSESDLNSDGSAKEPWNLCTVQQVEALKALLKVIPIWSSGIMIAVTISQNSFPVLQARTMDRHLTSKFKIPAASFGVFAILTLTIWVGFYDRVVVPLMARFTRHKRGLSLKTQMGIGLVISCIATAVAGWVESMRRARAINEGLRDQKEAIVNMSAMWLIPQHCLFGLAEGFNAIGQINFYYAQFPKSMASIGVALFTLGMAIGNLMGSVIVDAINSITKAEGKDSWVANNLNRGHYDYYYWILSLLSVVNFFYYLLCSWIYGPEERTVWDEGNSTKEEDINEVISMSPITIANTM</sequence>
<dbReference type="InterPro" id="IPR000109">
    <property type="entry name" value="POT_fam"/>
</dbReference>
<evidence type="ECO:0000313" key="8">
    <source>
        <dbReference type="Proteomes" id="UP001370490"/>
    </source>
</evidence>
<dbReference type="EMBL" id="JBAMMX010000004">
    <property type="protein sequence ID" value="KAK6941497.1"/>
    <property type="molecule type" value="Genomic_DNA"/>
</dbReference>
<feature type="transmembrane region" description="Helical" evidence="6">
    <location>
        <begin position="210"/>
        <end position="236"/>
    </location>
</feature>
<keyword evidence="8" id="KW-1185">Reference proteome</keyword>
<feature type="transmembrane region" description="Helical" evidence="6">
    <location>
        <begin position="367"/>
        <end position="387"/>
    </location>
</feature>
<evidence type="ECO:0000256" key="4">
    <source>
        <dbReference type="ARBA" id="ARBA00022989"/>
    </source>
</evidence>
<evidence type="ECO:0000256" key="1">
    <source>
        <dbReference type="ARBA" id="ARBA00004141"/>
    </source>
</evidence>
<feature type="transmembrane region" description="Helical" evidence="6">
    <location>
        <begin position="92"/>
        <end position="111"/>
    </location>
</feature>
<evidence type="ECO:0000313" key="7">
    <source>
        <dbReference type="EMBL" id="KAK6941497.1"/>
    </source>
</evidence>
<feature type="transmembrane region" description="Helical" evidence="6">
    <location>
        <begin position="491"/>
        <end position="516"/>
    </location>
</feature>
<protein>
    <submittedName>
        <fullName evidence="7">Proton-dependent oligopeptide transporter family</fullName>
    </submittedName>
</protein>
<name>A0AAN8W4N0_9MAGN</name>
<dbReference type="CDD" id="cd17416">
    <property type="entry name" value="MFS_NPF1_2"/>
    <property type="match status" value="1"/>
</dbReference>